<dbReference type="RefSeq" id="WP_184934737.1">
    <property type="nucleotide sequence ID" value="NZ_JACHJV010000001.1"/>
</dbReference>
<dbReference type="EMBL" id="JACHJV010000001">
    <property type="protein sequence ID" value="MBB4922591.1"/>
    <property type="molecule type" value="Genomic_DNA"/>
</dbReference>
<feature type="chain" id="PRO_5039343422" evidence="2">
    <location>
        <begin position="26"/>
        <end position="243"/>
    </location>
</feature>
<evidence type="ECO:0000313" key="4">
    <source>
        <dbReference type="EMBL" id="MBB4922591.1"/>
    </source>
</evidence>
<evidence type="ECO:0000256" key="2">
    <source>
        <dbReference type="SAM" id="SignalP"/>
    </source>
</evidence>
<proteinExistence type="predicted"/>
<name>A0A7W7VTR4_KITKI</name>
<keyword evidence="5" id="KW-1185">Reference proteome</keyword>
<dbReference type="InterPro" id="IPR025326">
    <property type="entry name" value="DUF4232"/>
</dbReference>
<dbReference type="AlphaFoldDB" id="A0A7W7VTR4"/>
<reference evidence="4 5" key="1">
    <citation type="submission" date="2020-08" db="EMBL/GenBank/DDBJ databases">
        <title>Sequencing the genomes of 1000 actinobacteria strains.</title>
        <authorList>
            <person name="Klenk H.-P."/>
        </authorList>
    </citation>
    <scope>NUCLEOTIDE SEQUENCE [LARGE SCALE GENOMIC DNA]</scope>
    <source>
        <strain evidence="4 5">DSM 41654</strain>
    </source>
</reference>
<feature type="signal peptide" evidence="2">
    <location>
        <begin position="1"/>
        <end position="25"/>
    </location>
</feature>
<dbReference type="Pfam" id="PF14016">
    <property type="entry name" value="DUF4232"/>
    <property type="match status" value="1"/>
</dbReference>
<dbReference type="Proteomes" id="UP000540506">
    <property type="component" value="Unassembled WGS sequence"/>
</dbReference>
<evidence type="ECO:0000259" key="3">
    <source>
        <dbReference type="Pfam" id="PF14016"/>
    </source>
</evidence>
<organism evidence="4 5">
    <name type="scientific">Kitasatospora kifunensis</name>
    <name type="common">Streptomyces kifunensis</name>
    <dbReference type="NCBI Taxonomy" id="58351"/>
    <lineage>
        <taxon>Bacteria</taxon>
        <taxon>Bacillati</taxon>
        <taxon>Actinomycetota</taxon>
        <taxon>Actinomycetes</taxon>
        <taxon>Kitasatosporales</taxon>
        <taxon>Streptomycetaceae</taxon>
        <taxon>Kitasatospora</taxon>
    </lineage>
</organism>
<protein>
    <submittedName>
        <fullName evidence="4">Uncharacterized protein YceK</fullName>
    </submittedName>
</protein>
<keyword evidence="2" id="KW-0732">Signal</keyword>
<sequence>MSRRLARTSLAAATLVAAAATLTLAGCSSSSTSSAPTASAPVTSAPVTSAPAGSSSGGSLPTGSAPGSSASGGSASGGSAPGSAEPSASNPGTTTASLGSPGTAGPDACTSAELSVAQSDPGVGAGQYYSTLVFTNTSSRTCTLAGYPGVSYVAAAGQQSGNAADRTGEPYRTVTLAPHGTAKATLHDSNGVGGYDPGQCQLSPAKGLRIYPPGEKAALFLPWDTQHCAGPTIHSLRIGPLTS</sequence>
<feature type="region of interest" description="Disordered" evidence="1">
    <location>
        <begin position="27"/>
        <end position="109"/>
    </location>
</feature>
<gene>
    <name evidence="4" type="ORF">FHR34_001584</name>
</gene>
<accession>A0A7W7VTR4</accession>
<feature type="domain" description="DUF4232" evidence="3">
    <location>
        <begin position="109"/>
        <end position="240"/>
    </location>
</feature>
<comment type="caution">
    <text evidence="4">The sequence shown here is derived from an EMBL/GenBank/DDBJ whole genome shotgun (WGS) entry which is preliminary data.</text>
</comment>
<evidence type="ECO:0000256" key="1">
    <source>
        <dbReference type="SAM" id="MobiDB-lite"/>
    </source>
</evidence>
<feature type="compositionally biased region" description="Low complexity" evidence="1">
    <location>
        <begin position="81"/>
        <end position="92"/>
    </location>
</feature>
<evidence type="ECO:0000313" key="5">
    <source>
        <dbReference type="Proteomes" id="UP000540506"/>
    </source>
</evidence>
<dbReference type="PROSITE" id="PS51257">
    <property type="entry name" value="PROKAR_LIPOPROTEIN"/>
    <property type="match status" value="1"/>
</dbReference>
<feature type="compositionally biased region" description="Low complexity" evidence="1">
    <location>
        <begin position="27"/>
        <end position="73"/>
    </location>
</feature>